<reference evidence="1" key="1">
    <citation type="submission" date="2023-06" db="EMBL/GenBank/DDBJ databases">
        <authorList>
            <consortium name="Lawrence Berkeley National Laboratory"/>
            <person name="Ahrendt S."/>
            <person name="Sahu N."/>
            <person name="Indic B."/>
            <person name="Wong-Bajracharya J."/>
            <person name="Merenyi Z."/>
            <person name="Ke H.-M."/>
            <person name="Monk M."/>
            <person name="Kocsube S."/>
            <person name="Drula E."/>
            <person name="Lipzen A."/>
            <person name="Balint B."/>
            <person name="Henrissat B."/>
            <person name="Andreopoulos B."/>
            <person name="Martin F.M."/>
            <person name="Harder C.B."/>
            <person name="Rigling D."/>
            <person name="Ford K.L."/>
            <person name="Foster G.D."/>
            <person name="Pangilinan J."/>
            <person name="Papanicolaou A."/>
            <person name="Barry K."/>
            <person name="LaButti K."/>
            <person name="Viragh M."/>
            <person name="Koriabine M."/>
            <person name="Yan M."/>
            <person name="Riley R."/>
            <person name="Champramary S."/>
            <person name="Plett K.L."/>
            <person name="Tsai I.J."/>
            <person name="Slot J."/>
            <person name="Sipos G."/>
            <person name="Plett J."/>
            <person name="Nagy L.G."/>
            <person name="Grigoriev I.V."/>
        </authorList>
    </citation>
    <scope>NUCLEOTIDE SEQUENCE</scope>
    <source>
        <strain evidence="1">HWK02</strain>
    </source>
</reference>
<protein>
    <submittedName>
        <fullName evidence="1">Uncharacterized protein</fullName>
    </submittedName>
</protein>
<comment type="caution">
    <text evidence="1">The sequence shown here is derived from an EMBL/GenBank/DDBJ whole genome shotgun (WGS) entry which is preliminary data.</text>
</comment>
<evidence type="ECO:0000313" key="2">
    <source>
        <dbReference type="Proteomes" id="UP001175228"/>
    </source>
</evidence>
<organism evidence="1 2">
    <name type="scientific">Armillaria luteobubalina</name>
    <dbReference type="NCBI Taxonomy" id="153913"/>
    <lineage>
        <taxon>Eukaryota</taxon>
        <taxon>Fungi</taxon>
        <taxon>Dikarya</taxon>
        <taxon>Basidiomycota</taxon>
        <taxon>Agaricomycotina</taxon>
        <taxon>Agaricomycetes</taxon>
        <taxon>Agaricomycetidae</taxon>
        <taxon>Agaricales</taxon>
        <taxon>Marasmiineae</taxon>
        <taxon>Physalacriaceae</taxon>
        <taxon>Armillaria</taxon>
    </lineage>
</organism>
<sequence>LPSISSLGQLHVTDITAVQCLVGRVPCGENKWAVIDRSGSLARAVYLGDNEEQAEP</sequence>
<feature type="non-terminal residue" evidence="1">
    <location>
        <position position="1"/>
    </location>
</feature>
<dbReference type="EMBL" id="JAUEPU010000111">
    <property type="protein sequence ID" value="KAK0477207.1"/>
    <property type="molecule type" value="Genomic_DNA"/>
</dbReference>
<accession>A0AA39U4A7</accession>
<dbReference type="Proteomes" id="UP001175228">
    <property type="component" value="Unassembled WGS sequence"/>
</dbReference>
<dbReference type="AlphaFoldDB" id="A0AA39U4A7"/>
<keyword evidence="2" id="KW-1185">Reference proteome</keyword>
<evidence type="ECO:0000313" key="1">
    <source>
        <dbReference type="EMBL" id="KAK0477207.1"/>
    </source>
</evidence>
<gene>
    <name evidence="1" type="ORF">EDD18DRAFT_1087747</name>
</gene>
<name>A0AA39U4A7_9AGAR</name>
<proteinExistence type="predicted"/>